<dbReference type="InterPro" id="IPR022742">
    <property type="entry name" value="Hydrolase_4"/>
</dbReference>
<keyword evidence="3" id="KW-1185">Reference proteome</keyword>
<accession>A0A1H6L834</accession>
<evidence type="ECO:0000313" key="2">
    <source>
        <dbReference type="EMBL" id="SEH84419.1"/>
    </source>
</evidence>
<dbReference type="Pfam" id="PF12146">
    <property type="entry name" value="Hydrolase_4"/>
    <property type="match status" value="1"/>
</dbReference>
<organism evidence="2 3">
    <name type="scientific">Rheinheimera pacifica</name>
    <dbReference type="NCBI Taxonomy" id="173990"/>
    <lineage>
        <taxon>Bacteria</taxon>
        <taxon>Pseudomonadati</taxon>
        <taxon>Pseudomonadota</taxon>
        <taxon>Gammaproteobacteria</taxon>
        <taxon>Chromatiales</taxon>
        <taxon>Chromatiaceae</taxon>
        <taxon>Rheinheimera</taxon>
    </lineage>
</organism>
<sequence>MTASDFPLWQTSGHAADLAERWTQQLQPFWQNMTSGALTSSDGLKLCYHYHQHPNARHAVVISAGRMEMAVKYAELCFELVSAGYSVFLLDHRGQGLSQRELGNPHKGYVADFVLYQQDLAQFIQHIVLPTGHSSHIALAHSMGCAILAGYLQQQPHPFKAAILASPMLGIYTGLVPARFAEPLALAFGAVNRALKAQPWYFPGQRNYQEKVFANNPLTSSAERYRWLHQLYRTYPDARLGGVTTAWVDAAIRAMRRLLQDAAKWHTPVLMLQASDDKVVSNYAQQLWYQQLPATVYRRSVVLRPAQHEIFMETDSIRQQAFAAINDFLAQLPD</sequence>
<dbReference type="STRING" id="173990.SAMN05660691_01737"/>
<evidence type="ECO:0000313" key="3">
    <source>
        <dbReference type="Proteomes" id="UP000199371"/>
    </source>
</evidence>
<evidence type="ECO:0000259" key="1">
    <source>
        <dbReference type="Pfam" id="PF12146"/>
    </source>
</evidence>
<dbReference type="Proteomes" id="UP000199371">
    <property type="component" value="Unassembled WGS sequence"/>
</dbReference>
<feature type="domain" description="Serine aminopeptidase S33" evidence="1">
    <location>
        <begin position="55"/>
        <end position="315"/>
    </location>
</feature>
<dbReference type="InterPro" id="IPR029058">
    <property type="entry name" value="AB_hydrolase_fold"/>
</dbReference>
<dbReference type="EMBL" id="FNXF01000005">
    <property type="protein sequence ID" value="SEH84419.1"/>
    <property type="molecule type" value="Genomic_DNA"/>
</dbReference>
<name>A0A1H6L834_9GAMM</name>
<dbReference type="InterPro" id="IPR051044">
    <property type="entry name" value="MAG_DAG_Lipase"/>
</dbReference>
<dbReference type="AlphaFoldDB" id="A0A1H6L834"/>
<dbReference type="Gene3D" id="3.40.50.1820">
    <property type="entry name" value="alpha/beta hydrolase"/>
    <property type="match status" value="1"/>
</dbReference>
<gene>
    <name evidence="2" type="ORF">SAMN05660691_01737</name>
</gene>
<protein>
    <submittedName>
        <fullName evidence="2">Lysophospholipase</fullName>
    </submittedName>
</protein>
<proteinExistence type="predicted"/>
<reference evidence="3" key="1">
    <citation type="submission" date="2016-10" db="EMBL/GenBank/DDBJ databases">
        <authorList>
            <person name="Varghese N."/>
            <person name="Submissions S."/>
        </authorList>
    </citation>
    <scope>NUCLEOTIDE SEQUENCE [LARGE SCALE GENOMIC DNA]</scope>
    <source>
        <strain evidence="3">DSM 17616</strain>
    </source>
</reference>
<dbReference type="SUPFAM" id="SSF53474">
    <property type="entry name" value="alpha/beta-Hydrolases"/>
    <property type="match status" value="1"/>
</dbReference>
<dbReference type="RefSeq" id="WP_218141336.1">
    <property type="nucleotide sequence ID" value="NZ_FNXF01000005.1"/>
</dbReference>
<dbReference type="PANTHER" id="PTHR11614">
    <property type="entry name" value="PHOSPHOLIPASE-RELATED"/>
    <property type="match status" value="1"/>
</dbReference>